<keyword evidence="6" id="KW-0808">Transferase</keyword>
<keyword evidence="10" id="KW-0378">Hydrolase</keyword>
<dbReference type="SUPFAM" id="SSF56112">
    <property type="entry name" value="Protein kinase-like (PK-like)"/>
    <property type="match status" value="1"/>
</dbReference>
<dbReference type="GO" id="GO:0005524">
    <property type="term" value="F:ATP binding"/>
    <property type="evidence" value="ECO:0007669"/>
    <property type="project" value="UniProtKB-KW"/>
</dbReference>
<evidence type="ECO:0000256" key="8">
    <source>
        <dbReference type="ARBA" id="ARBA00022741"/>
    </source>
</evidence>
<evidence type="ECO:0000256" key="3">
    <source>
        <dbReference type="ARBA" id="ARBA00012513"/>
    </source>
</evidence>
<evidence type="ECO:0000256" key="1">
    <source>
        <dbReference type="ARBA" id="ARBA00004123"/>
    </source>
</evidence>
<keyword evidence="4" id="KW-0723">Serine/threonine-protein kinase</keyword>
<dbReference type="InterPro" id="IPR008266">
    <property type="entry name" value="Tyr_kinase_AS"/>
</dbReference>
<keyword evidence="8" id="KW-0547">Nucleotide-binding</keyword>
<dbReference type="FunFam" id="3.30.200.20:FF:000201">
    <property type="entry name" value="TP53-regulating kinase isoform X1"/>
    <property type="match status" value="1"/>
</dbReference>
<comment type="caution">
    <text evidence="22">The sequence shown here is derived from an EMBL/GenBank/DDBJ whole genome shotgun (WGS) entry which is preliminary data.</text>
</comment>
<evidence type="ECO:0000256" key="6">
    <source>
        <dbReference type="ARBA" id="ARBA00022679"/>
    </source>
</evidence>
<keyword evidence="20" id="KW-1133">Transmembrane helix</keyword>
<dbReference type="GO" id="GO:0070525">
    <property type="term" value="P:tRNA threonylcarbamoyladenosine metabolic process"/>
    <property type="evidence" value="ECO:0007669"/>
    <property type="project" value="TreeGrafter"/>
</dbReference>
<protein>
    <recommendedName>
        <fullName evidence="3">non-specific serine/threonine protein kinase</fullName>
        <ecNumber evidence="3">2.7.11.1</ecNumber>
    </recommendedName>
    <alternativeName>
        <fullName evidence="17">Nori-2</fullName>
    </alternativeName>
    <alternativeName>
        <fullName evidence="18">TP53-regulating kinase</fullName>
    </alternativeName>
    <alternativeName>
        <fullName evidence="19">p53-related protein kinase</fullName>
    </alternativeName>
</protein>
<evidence type="ECO:0000256" key="10">
    <source>
        <dbReference type="ARBA" id="ARBA00022801"/>
    </source>
</evidence>
<evidence type="ECO:0000256" key="12">
    <source>
        <dbReference type="ARBA" id="ARBA00023242"/>
    </source>
</evidence>
<reference evidence="22" key="1">
    <citation type="submission" date="2021-06" db="EMBL/GenBank/DDBJ databases">
        <title>Parelaphostrongylus tenuis whole genome reference sequence.</title>
        <authorList>
            <person name="Garwood T.J."/>
            <person name="Larsen P.A."/>
            <person name="Fountain-Jones N.M."/>
            <person name="Garbe J.R."/>
            <person name="Macchietto M.G."/>
            <person name="Kania S.A."/>
            <person name="Gerhold R.W."/>
            <person name="Richards J.E."/>
            <person name="Wolf T.M."/>
        </authorList>
    </citation>
    <scope>NUCLEOTIDE SEQUENCE</scope>
    <source>
        <strain evidence="22">MNPRO001-30</strain>
        <tissue evidence="22">Meninges</tissue>
    </source>
</reference>
<dbReference type="GO" id="GO:0000408">
    <property type="term" value="C:EKC/KEOPS complex"/>
    <property type="evidence" value="ECO:0007669"/>
    <property type="project" value="UniProtKB-ARBA"/>
</dbReference>
<evidence type="ECO:0000256" key="17">
    <source>
        <dbReference type="ARBA" id="ARBA00079584"/>
    </source>
</evidence>
<comment type="subunit">
    <text evidence="16">Component of the EKC/KEOPS complex composed of at least GON7, TP53RK, TPRKB, OSGEP and LAGE3; the whole complex dimerizes.</text>
</comment>
<dbReference type="InterPro" id="IPR011009">
    <property type="entry name" value="Kinase-like_dom_sf"/>
</dbReference>
<evidence type="ECO:0000256" key="15">
    <source>
        <dbReference type="ARBA" id="ARBA00056624"/>
    </source>
</evidence>
<comment type="function">
    <text evidence="15">Component of the EKC/KEOPS complex that is required for the formation of a threonylcarbamoyl group on adenosine at position 37 (t(6)A37) in tRNAs that read codons beginning with adenine. The complex is probably involved in the transfer of the threonylcarbamoyl moiety of threonylcarbamoyl-AMP (TC-AMP) to the N6 group of A37. TP53RK has ATPase activity in the context of the EKC/KEOPS complex and likely plays a supporting role to the catalytic subunit OSGEP. Atypical protein kinase that phosphorylates 'Ser-15' of p53/TP53 protein and may therefore participate in its activation.</text>
</comment>
<dbReference type="Pfam" id="PF06293">
    <property type="entry name" value="Kdo"/>
    <property type="match status" value="1"/>
</dbReference>
<dbReference type="InterPro" id="IPR022495">
    <property type="entry name" value="Bud32"/>
</dbReference>
<dbReference type="GO" id="GO:0005634">
    <property type="term" value="C:nucleus"/>
    <property type="evidence" value="ECO:0007669"/>
    <property type="project" value="UniProtKB-SubCell"/>
</dbReference>
<evidence type="ECO:0000313" key="23">
    <source>
        <dbReference type="Proteomes" id="UP001196413"/>
    </source>
</evidence>
<dbReference type="PROSITE" id="PS50011">
    <property type="entry name" value="PROTEIN_KINASE_DOM"/>
    <property type="match status" value="1"/>
</dbReference>
<dbReference type="Gene3D" id="1.10.510.10">
    <property type="entry name" value="Transferase(Phosphotransferase) domain 1"/>
    <property type="match status" value="1"/>
</dbReference>
<comment type="similarity">
    <text evidence="2">Belongs to the protein kinase superfamily. BUD32 family.</text>
</comment>
<evidence type="ECO:0000256" key="13">
    <source>
        <dbReference type="ARBA" id="ARBA00047899"/>
    </source>
</evidence>
<evidence type="ECO:0000256" key="2">
    <source>
        <dbReference type="ARBA" id="ARBA00010630"/>
    </source>
</evidence>
<dbReference type="GO" id="GO:0016787">
    <property type="term" value="F:hydrolase activity"/>
    <property type="evidence" value="ECO:0007669"/>
    <property type="project" value="UniProtKB-KW"/>
</dbReference>
<keyword evidence="12" id="KW-0539">Nucleus</keyword>
<dbReference type="AlphaFoldDB" id="A0AAD5R0W2"/>
<comment type="catalytic activity">
    <reaction evidence="14">
        <text>L-seryl-[protein] + ATP = O-phospho-L-seryl-[protein] + ADP + H(+)</text>
        <dbReference type="Rhea" id="RHEA:17989"/>
        <dbReference type="Rhea" id="RHEA-COMP:9863"/>
        <dbReference type="Rhea" id="RHEA-COMP:11604"/>
        <dbReference type="ChEBI" id="CHEBI:15378"/>
        <dbReference type="ChEBI" id="CHEBI:29999"/>
        <dbReference type="ChEBI" id="CHEBI:30616"/>
        <dbReference type="ChEBI" id="CHEBI:83421"/>
        <dbReference type="ChEBI" id="CHEBI:456216"/>
        <dbReference type="EC" id="2.7.11.1"/>
    </reaction>
</comment>
<evidence type="ECO:0000256" key="20">
    <source>
        <dbReference type="SAM" id="Phobius"/>
    </source>
</evidence>
<evidence type="ECO:0000256" key="16">
    <source>
        <dbReference type="ARBA" id="ARBA00062157"/>
    </source>
</evidence>
<evidence type="ECO:0000259" key="21">
    <source>
        <dbReference type="PROSITE" id="PS50011"/>
    </source>
</evidence>
<keyword evidence="23" id="KW-1185">Reference proteome</keyword>
<keyword evidence="11" id="KW-0067">ATP-binding</keyword>
<dbReference type="GO" id="GO:0004674">
    <property type="term" value="F:protein serine/threonine kinase activity"/>
    <property type="evidence" value="ECO:0007669"/>
    <property type="project" value="UniProtKB-KW"/>
</dbReference>
<accession>A0AAD5R0W2</accession>
<evidence type="ECO:0000313" key="22">
    <source>
        <dbReference type="EMBL" id="KAJ1367573.1"/>
    </source>
</evidence>
<dbReference type="PANTHER" id="PTHR12209">
    <property type="entry name" value="NON-SPECIFIC SERINE/THREONINE PROTEIN KINASE"/>
    <property type="match status" value="1"/>
</dbReference>
<keyword evidence="7" id="KW-0819">tRNA processing</keyword>
<comment type="subcellular location">
    <subcellularLocation>
        <location evidence="1">Nucleus</location>
    </subcellularLocation>
</comment>
<dbReference type="FunFam" id="1.10.510.10:FF:000323">
    <property type="entry name" value="TP53-regulating kinase, putative"/>
    <property type="match status" value="1"/>
</dbReference>
<keyword evidence="9" id="KW-0418">Kinase</keyword>
<keyword evidence="5" id="KW-0597">Phosphoprotein</keyword>
<sequence length="297" mass="33947">MCPLVVILLKPVWLFCTFCLNFLHTFAVILATLGFPLYLLCPFELSEDLFRYIAFQGKMSSDDDEFATEFSYEIQTDGVRQGAEARIFDCTYLGRPAIMKERFVKNYRHPALDLQLNRSRIRNEVRGLVKAQELGIGVPAVFFVDDIRNKIIMERIEGCTANSWIESRRLQVESLEQFVADTLELGKAIGEAIGKMHLGNLIHGDLTTSNIIIRDEDIRRLFFIDFGLSSLGKVSSEDKGVDLYVLERALSSTHRDSEQMFEKILEAYQEVNCKQGSAVIKKLDEIRLRGRKRDMTG</sequence>
<dbReference type="GO" id="GO:0005829">
    <property type="term" value="C:cytosol"/>
    <property type="evidence" value="ECO:0007669"/>
    <property type="project" value="TreeGrafter"/>
</dbReference>
<evidence type="ECO:0000256" key="18">
    <source>
        <dbReference type="ARBA" id="ARBA00080585"/>
    </source>
</evidence>
<gene>
    <name evidence="22" type="ORF">KIN20_028511</name>
</gene>
<evidence type="ECO:0000256" key="4">
    <source>
        <dbReference type="ARBA" id="ARBA00022527"/>
    </source>
</evidence>
<evidence type="ECO:0000256" key="14">
    <source>
        <dbReference type="ARBA" id="ARBA00048679"/>
    </source>
</evidence>
<dbReference type="Proteomes" id="UP001196413">
    <property type="component" value="Unassembled WGS sequence"/>
</dbReference>
<keyword evidence="20" id="KW-0812">Transmembrane</keyword>
<feature type="transmembrane region" description="Helical" evidence="20">
    <location>
        <begin position="12"/>
        <end position="41"/>
    </location>
</feature>
<evidence type="ECO:0000256" key="5">
    <source>
        <dbReference type="ARBA" id="ARBA00022553"/>
    </source>
</evidence>
<evidence type="ECO:0000256" key="7">
    <source>
        <dbReference type="ARBA" id="ARBA00022694"/>
    </source>
</evidence>
<name>A0AAD5R0W2_PARTN</name>
<dbReference type="GO" id="GO:0008033">
    <property type="term" value="P:tRNA processing"/>
    <property type="evidence" value="ECO:0007669"/>
    <property type="project" value="UniProtKB-KW"/>
</dbReference>
<evidence type="ECO:0000256" key="19">
    <source>
        <dbReference type="ARBA" id="ARBA00081359"/>
    </source>
</evidence>
<feature type="domain" description="Protein kinase" evidence="21">
    <location>
        <begin position="73"/>
        <end position="297"/>
    </location>
</feature>
<comment type="catalytic activity">
    <reaction evidence="13">
        <text>L-threonyl-[protein] + ATP = O-phospho-L-threonyl-[protein] + ADP + H(+)</text>
        <dbReference type="Rhea" id="RHEA:46608"/>
        <dbReference type="Rhea" id="RHEA-COMP:11060"/>
        <dbReference type="Rhea" id="RHEA-COMP:11605"/>
        <dbReference type="ChEBI" id="CHEBI:15378"/>
        <dbReference type="ChEBI" id="CHEBI:30013"/>
        <dbReference type="ChEBI" id="CHEBI:30616"/>
        <dbReference type="ChEBI" id="CHEBI:61977"/>
        <dbReference type="ChEBI" id="CHEBI:456216"/>
        <dbReference type="EC" id="2.7.11.1"/>
    </reaction>
</comment>
<dbReference type="NCBIfam" id="TIGR03724">
    <property type="entry name" value="arch_bud32"/>
    <property type="match status" value="1"/>
</dbReference>
<evidence type="ECO:0000256" key="11">
    <source>
        <dbReference type="ARBA" id="ARBA00022840"/>
    </source>
</evidence>
<organism evidence="22 23">
    <name type="scientific">Parelaphostrongylus tenuis</name>
    <name type="common">Meningeal worm</name>
    <dbReference type="NCBI Taxonomy" id="148309"/>
    <lineage>
        <taxon>Eukaryota</taxon>
        <taxon>Metazoa</taxon>
        <taxon>Ecdysozoa</taxon>
        <taxon>Nematoda</taxon>
        <taxon>Chromadorea</taxon>
        <taxon>Rhabditida</taxon>
        <taxon>Rhabditina</taxon>
        <taxon>Rhabditomorpha</taxon>
        <taxon>Strongyloidea</taxon>
        <taxon>Metastrongylidae</taxon>
        <taxon>Parelaphostrongylus</taxon>
    </lineage>
</organism>
<proteinExistence type="inferred from homology"/>
<dbReference type="EMBL" id="JAHQIW010005952">
    <property type="protein sequence ID" value="KAJ1367573.1"/>
    <property type="molecule type" value="Genomic_DNA"/>
</dbReference>
<keyword evidence="20" id="KW-0472">Membrane</keyword>
<dbReference type="InterPro" id="IPR000719">
    <property type="entry name" value="Prot_kinase_dom"/>
</dbReference>
<evidence type="ECO:0000256" key="9">
    <source>
        <dbReference type="ARBA" id="ARBA00022777"/>
    </source>
</evidence>
<dbReference type="PROSITE" id="PS00109">
    <property type="entry name" value="PROTEIN_KINASE_TYR"/>
    <property type="match status" value="1"/>
</dbReference>
<dbReference type="PANTHER" id="PTHR12209:SF0">
    <property type="entry name" value="EKC_KEOPS COMPLEX SUBUNIT TP53RK"/>
    <property type="match status" value="1"/>
</dbReference>
<dbReference type="Gene3D" id="3.30.200.20">
    <property type="entry name" value="Phosphorylase Kinase, domain 1"/>
    <property type="match status" value="1"/>
</dbReference>
<dbReference type="EC" id="2.7.11.1" evidence="3"/>